<reference evidence="5" key="1">
    <citation type="submission" date="2018-05" db="EMBL/GenBank/DDBJ databases">
        <authorList>
            <person name="Lanie J.A."/>
            <person name="Ng W.-L."/>
            <person name="Kazmierczak K.M."/>
            <person name="Andrzejewski T.M."/>
            <person name="Davidsen T.M."/>
            <person name="Wayne K.J."/>
            <person name="Tettelin H."/>
            <person name="Glass J.I."/>
            <person name="Rusch D."/>
            <person name="Podicherti R."/>
            <person name="Tsui H.-C.T."/>
            <person name="Winkler M.E."/>
        </authorList>
    </citation>
    <scope>NUCLEOTIDE SEQUENCE</scope>
</reference>
<dbReference type="Pfam" id="PF13649">
    <property type="entry name" value="Methyltransf_25"/>
    <property type="match status" value="1"/>
</dbReference>
<dbReference type="InterPro" id="IPR041698">
    <property type="entry name" value="Methyltransf_25"/>
</dbReference>
<dbReference type="PANTHER" id="PTHR43861:SF1">
    <property type="entry name" value="TRANS-ACONITATE 2-METHYLTRANSFERASE"/>
    <property type="match status" value="1"/>
</dbReference>
<keyword evidence="1" id="KW-0489">Methyltransferase</keyword>
<name>A0A381Y4C0_9ZZZZ</name>
<dbReference type="PANTHER" id="PTHR43861">
    <property type="entry name" value="TRANS-ACONITATE 2-METHYLTRANSFERASE-RELATED"/>
    <property type="match status" value="1"/>
</dbReference>
<dbReference type="GO" id="GO:0008168">
    <property type="term" value="F:methyltransferase activity"/>
    <property type="evidence" value="ECO:0007669"/>
    <property type="project" value="UniProtKB-KW"/>
</dbReference>
<dbReference type="GO" id="GO:0032259">
    <property type="term" value="P:methylation"/>
    <property type="evidence" value="ECO:0007669"/>
    <property type="project" value="UniProtKB-KW"/>
</dbReference>
<organism evidence="5">
    <name type="scientific">marine metagenome</name>
    <dbReference type="NCBI Taxonomy" id="408172"/>
    <lineage>
        <taxon>unclassified sequences</taxon>
        <taxon>metagenomes</taxon>
        <taxon>ecological metagenomes</taxon>
    </lineage>
</organism>
<sequence>MRKKIVPRKTKKPAKTPRKSGGSKPTLWDQASRWYDSLVGMSGSDYHQTIVMPGVFKMLELKPGRRVLDLACGQGVFSRFLLGKKIKPEGLDSSEELLRMARVRSGKSVLYHLGDAGDSKLLNGRQFDGIACLLAVQNMEKVEPVFQNVSRWLKPKGKFVMVLTHPCFRIPRQSHWGWDEEKKIEYRRVDRYANEMKVPILTPPFVDKLNFTMTYHRPLQSYFSTLHKAGLCVDSLEEWMSNKESEPGKRSRGENRARKEVPLFMAIRSVRTQ</sequence>
<dbReference type="Gene3D" id="3.40.50.150">
    <property type="entry name" value="Vaccinia Virus protein VP39"/>
    <property type="match status" value="1"/>
</dbReference>
<accession>A0A381Y4C0</accession>
<evidence type="ECO:0000256" key="2">
    <source>
        <dbReference type="ARBA" id="ARBA00022679"/>
    </source>
</evidence>
<proteinExistence type="predicted"/>
<protein>
    <recommendedName>
        <fullName evidence="4">Methyltransferase domain-containing protein</fullName>
    </recommendedName>
</protein>
<feature type="compositionally biased region" description="Basic residues" evidence="3">
    <location>
        <begin position="1"/>
        <end position="18"/>
    </location>
</feature>
<evidence type="ECO:0000256" key="1">
    <source>
        <dbReference type="ARBA" id="ARBA00022603"/>
    </source>
</evidence>
<dbReference type="InterPro" id="IPR029063">
    <property type="entry name" value="SAM-dependent_MTases_sf"/>
</dbReference>
<dbReference type="SUPFAM" id="SSF53335">
    <property type="entry name" value="S-adenosyl-L-methionine-dependent methyltransferases"/>
    <property type="match status" value="1"/>
</dbReference>
<evidence type="ECO:0000256" key="3">
    <source>
        <dbReference type="SAM" id="MobiDB-lite"/>
    </source>
</evidence>
<dbReference type="EMBL" id="UINC01017373">
    <property type="protein sequence ID" value="SVA71929.1"/>
    <property type="molecule type" value="Genomic_DNA"/>
</dbReference>
<dbReference type="CDD" id="cd02440">
    <property type="entry name" value="AdoMet_MTases"/>
    <property type="match status" value="1"/>
</dbReference>
<dbReference type="AlphaFoldDB" id="A0A381Y4C0"/>
<keyword evidence="2" id="KW-0808">Transferase</keyword>
<gene>
    <name evidence="5" type="ORF">METZ01_LOCUS124783</name>
</gene>
<feature type="domain" description="Methyltransferase" evidence="4">
    <location>
        <begin position="67"/>
        <end position="157"/>
    </location>
</feature>
<evidence type="ECO:0000259" key="4">
    <source>
        <dbReference type="Pfam" id="PF13649"/>
    </source>
</evidence>
<feature type="region of interest" description="Disordered" evidence="3">
    <location>
        <begin position="1"/>
        <end position="27"/>
    </location>
</feature>
<evidence type="ECO:0000313" key="5">
    <source>
        <dbReference type="EMBL" id="SVA71929.1"/>
    </source>
</evidence>